<dbReference type="Proteomes" id="UP000318567">
    <property type="component" value="Unassembled WGS sequence"/>
</dbReference>
<sequence>MHLFWVFGIKYSLNLGIKICIIMTTQHNIRMYFLLIRFFYLNKVREYKKKPSELNGG</sequence>
<gene>
    <name evidence="1" type="ORF">SB6410_05341</name>
</gene>
<protein>
    <submittedName>
        <fullName evidence="1">Uncharacterized protein</fullName>
    </submittedName>
</protein>
<reference evidence="1 2" key="1">
    <citation type="submission" date="2019-07" db="EMBL/GenBank/DDBJ databases">
        <authorList>
            <person name="Brisse S."/>
            <person name="Rodrigues C."/>
            <person name="Thorpe H."/>
        </authorList>
    </citation>
    <scope>NUCLEOTIDE SEQUENCE [LARGE SCALE GENOMIC DNA]</scope>
    <source>
        <strain evidence="1">SB6410</strain>
    </source>
</reference>
<dbReference type="AlphaFoldDB" id="A0A9Q9S947"/>
<proteinExistence type="predicted"/>
<evidence type="ECO:0000313" key="2">
    <source>
        <dbReference type="Proteomes" id="UP000318567"/>
    </source>
</evidence>
<evidence type="ECO:0000313" key="1">
    <source>
        <dbReference type="EMBL" id="VUS40034.1"/>
    </source>
</evidence>
<dbReference type="EMBL" id="CABGGO010000008">
    <property type="protein sequence ID" value="VUS40034.1"/>
    <property type="molecule type" value="Genomic_DNA"/>
</dbReference>
<organism evidence="1 2">
    <name type="scientific">Klebsiella pasteurii</name>
    <dbReference type="NCBI Taxonomy" id="2587529"/>
    <lineage>
        <taxon>Bacteria</taxon>
        <taxon>Pseudomonadati</taxon>
        <taxon>Pseudomonadota</taxon>
        <taxon>Gammaproteobacteria</taxon>
        <taxon>Enterobacterales</taxon>
        <taxon>Enterobacteriaceae</taxon>
        <taxon>Klebsiella/Raoultella group</taxon>
        <taxon>Klebsiella</taxon>
    </lineage>
</organism>
<comment type="caution">
    <text evidence="1">The sequence shown here is derived from an EMBL/GenBank/DDBJ whole genome shotgun (WGS) entry which is preliminary data.</text>
</comment>
<name>A0A9Q9S947_9ENTR</name>
<accession>A0A9Q9S947</accession>